<sequence>EAQRTAIARAFAMAPDIILADEPTGNLDSPAAAEFCATLTRLNRELGAAILLISHDPQVAAAADVVHILRDGQICGAFETGHDPATVSANYLERLA</sequence>
<comment type="caution">
    <text evidence="1">The sequence shown here is derived from an EMBL/GenBank/DDBJ whole genome shotgun (WGS) entry which is preliminary data.</text>
</comment>
<dbReference type="SUPFAM" id="SSF52540">
    <property type="entry name" value="P-loop containing nucleoside triphosphate hydrolases"/>
    <property type="match status" value="1"/>
</dbReference>
<keyword evidence="1" id="KW-0547">Nucleotide-binding</keyword>
<organism evidence="1 2">
    <name type="scientific">Candidatus Spyradenecus faecavium</name>
    <dbReference type="NCBI Taxonomy" id="2840947"/>
    <lineage>
        <taxon>Bacteria</taxon>
        <taxon>Pseudomonadati</taxon>
        <taxon>Lentisphaerota</taxon>
        <taxon>Lentisphaeria</taxon>
        <taxon>Lentisphaerales</taxon>
        <taxon>Lentisphaeraceae</taxon>
        <taxon>Lentisphaeraceae incertae sedis</taxon>
        <taxon>Candidatus Spyradenecus</taxon>
    </lineage>
</organism>
<dbReference type="GO" id="GO:0005886">
    <property type="term" value="C:plasma membrane"/>
    <property type="evidence" value="ECO:0007669"/>
    <property type="project" value="TreeGrafter"/>
</dbReference>
<dbReference type="PANTHER" id="PTHR24220">
    <property type="entry name" value="IMPORT ATP-BINDING PROTEIN"/>
    <property type="match status" value="1"/>
</dbReference>
<reference evidence="1" key="2">
    <citation type="journal article" date="2021" name="PeerJ">
        <title>Extensive microbial diversity within the chicken gut microbiome revealed by metagenomics and culture.</title>
        <authorList>
            <person name="Gilroy R."/>
            <person name="Ravi A."/>
            <person name="Getino M."/>
            <person name="Pursley I."/>
            <person name="Horton D.L."/>
            <person name="Alikhan N.F."/>
            <person name="Baker D."/>
            <person name="Gharbi K."/>
            <person name="Hall N."/>
            <person name="Watson M."/>
            <person name="Adriaenssens E.M."/>
            <person name="Foster-Nyarko E."/>
            <person name="Jarju S."/>
            <person name="Secka A."/>
            <person name="Antonio M."/>
            <person name="Oren A."/>
            <person name="Chaudhuri R.R."/>
            <person name="La Ragione R."/>
            <person name="Hildebrand F."/>
            <person name="Pallen M.J."/>
        </authorList>
    </citation>
    <scope>NUCLEOTIDE SEQUENCE</scope>
    <source>
        <strain evidence="1">35461</strain>
    </source>
</reference>
<dbReference type="GO" id="GO:0005524">
    <property type="term" value="F:ATP binding"/>
    <property type="evidence" value="ECO:0007669"/>
    <property type="project" value="UniProtKB-KW"/>
</dbReference>
<accession>A0A9D1NN02</accession>
<reference evidence="1" key="1">
    <citation type="submission" date="2020-10" db="EMBL/GenBank/DDBJ databases">
        <authorList>
            <person name="Gilroy R."/>
        </authorList>
    </citation>
    <scope>NUCLEOTIDE SEQUENCE</scope>
    <source>
        <strain evidence="1">35461</strain>
    </source>
</reference>
<feature type="non-terminal residue" evidence="1">
    <location>
        <position position="1"/>
    </location>
</feature>
<dbReference type="InterPro" id="IPR015854">
    <property type="entry name" value="ABC_transpr_LolD-like"/>
</dbReference>
<name>A0A9D1NN02_9BACT</name>
<keyword evidence="1" id="KW-0067">ATP-binding</keyword>
<dbReference type="EMBL" id="DVOR01000075">
    <property type="protein sequence ID" value="HIV08945.1"/>
    <property type="molecule type" value="Genomic_DNA"/>
</dbReference>
<dbReference type="Gene3D" id="3.40.50.300">
    <property type="entry name" value="P-loop containing nucleotide triphosphate hydrolases"/>
    <property type="match status" value="1"/>
</dbReference>
<evidence type="ECO:0000313" key="2">
    <source>
        <dbReference type="Proteomes" id="UP000886845"/>
    </source>
</evidence>
<dbReference type="AlphaFoldDB" id="A0A9D1NN02"/>
<proteinExistence type="predicted"/>
<dbReference type="Proteomes" id="UP000886845">
    <property type="component" value="Unassembled WGS sequence"/>
</dbReference>
<gene>
    <name evidence="1" type="ORF">IAC79_02375</name>
</gene>
<evidence type="ECO:0000313" key="1">
    <source>
        <dbReference type="EMBL" id="HIV08945.1"/>
    </source>
</evidence>
<protein>
    <submittedName>
        <fullName evidence="1">Bacitracin ABC transporter ATP-binding protein</fullName>
    </submittedName>
</protein>
<dbReference type="InterPro" id="IPR027417">
    <property type="entry name" value="P-loop_NTPase"/>
</dbReference>
<dbReference type="GO" id="GO:0022857">
    <property type="term" value="F:transmembrane transporter activity"/>
    <property type="evidence" value="ECO:0007669"/>
    <property type="project" value="TreeGrafter"/>
</dbReference>